<reference evidence="6 7" key="1">
    <citation type="submission" date="2019-09" db="EMBL/GenBank/DDBJ databases">
        <title>Phylogeny of genus Pseudoclavibacter and closely related genus.</title>
        <authorList>
            <person name="Li Y."/>
        </authorList>
    </citation>
    <scope>NUCLEOTIDE SEQUENCE [LARGE SCALE GENOMIC DNA]</scope>
    <source>
        <strain evidence="6 7">DSM 23821</strain>
    </source>
</reference>
<dbReference type="GO" id="GO:0000976">
    <property type="term" value="F:transcription cis-regulatory region binding"/>
    <property type="evidence" value="ECO:0007669"/>
    <property type="project" value="TreeGrafter"/>
</dbReference>
<feature type="domain" description="HTH lysR-type" evidence="5">
    <location>
        <begin position="2"/>
        <end position="59"/>
    </location>
</feature>
<dbReference type="SUPFAM" id="SSF53850">
    <property type="entry name" value="Periplasmic binding protein-like II"/>
    <property type="match status" value="1"/>
</dbReference>
<dbReference type="RefSeq" id="WP_158039141.1">
    <property type="nucleotide sequence ID" value="NZ_JACCFV010000001.1"/>
</dbReference>
<dbReference type="Gene3D" id="3.40.190.10">
    <property type="entry name" value="Periplasmic binding protein-like II"/>
    <property type="match status" value="2"/>
</dbReference>
<dbReference type="GO" id="GO:0003700">
    <property type="term" value="F:DNA-binding transcription factor activity"/>
    <property type="evidence" value="ECO:0007669"/>
    <property type="project" value="InterPro"/>
</dbReference>
<dbReference type="AlphaFoldDB" id="A0A7J5C0Q8"/>
<evidence type="ECO:0000259" key="5">
    <source>
        <dbReference type="PROSITE" id="PS50931"/>
    </source>
</evidence>
<dbReference type="EMBL" id="WBJZ01000002">
    <property type="protein sequence ID" value="KAB1662205.1"/>
    <property type="molecule type" value="Genomic_DNA"/>
</dbReference>
<proteinExistence type="inferred from homology"/>
<evidence type="ECO:0000313" key="6">
    <source>
        <dbReference type="EMBL" id="KAB1662205.1"/>
    </source>
</evidence>
<accession>A0A7J5C0Q8</accession>
<keyword evidence="7" id="KW-1185">Reference proteome</keyword>
<dbReference type="PANTHER" id="PTHR30126:SF39">
    <property type="entry name" value="HTH-TYPE TRANSCRIPTIONAL REGULATOR CYSL"/>
    <property type="match status" value="1"/>
</dbReference>
<dbReference type="InterPro" id="IPR000847">
    <property type="entry name" value="LysR_HTH_N"/>
</dbReference>
<keyword evidence="2" id="KW-0805">Transcription regulation</keyword>
<evidence type="ECO:0000256" key="1">
    <source>
        <dbReference type="ARBA" id="ARBA00009437"/>
    </source>
</evidence>
<protein>
    <submittedName>
        <fullName evidence="6">LysR family transcriptional regulator</fullName>
    </submittedName>
</protein>
<evidence type="ECO:0000256" key="2">
    <source>
        <dbReference type="ARBA" id="ARBA00023015"/>
    </source>
</evidence>
<dbReference type="OrthoDB" id="4131546at2"/>
<keyword evidence="4" id="KW-0804">Transcription</keyword>
<sequence>MLDLHRLMLLRELKLRGSMSAAARERNYTHSAVSQQLAQLERETGVTLFERVGRGVRLTAAGEELVRNTETILAAVERAEADLVSSHERARGRVQLGAFASVSRSVLPEALAALAIDYPDLDVRVRLVEPDDSPTQLLARQVDAVVADAYPGSPSATALGLHTTVIGRDPVRGYLPDPDLDGDVERLRDVRWVLEPRTTGSAEWAIRTCRGLGFEPIVAYESSDMLFHLRLVQRGLAAAFLPEMVLREAAAELRPSRLLPRDQHRSILFLARSGAEHAPGLVAVREAIAAQLAR</sequence>
<evidence type="ECO:0000313" key="7">
    <source>
        <dbReference type="Proteomes" id="UP000467240"/>
    </source>
</evidence>
<dbReference type="Pfam" id="PF00126">
    <property type="entry name" value="HTH_1"/>
    <property type="match status" value="1"/>
</dbReference>
<dbReference type="InterPro" id="IPR036388">
    <property type="entry name" value="WH-like_DNA-bd_sf"/>
</dbReference>
<name>A0A7J5C0Q8_9MICO</name>
<keyword evidence="3" id="KW-0238">DNA-binding</keyword>
<dbReference type="InterPro" id="IPR036390">
    <property type="entry name" value="WH_DNA-bd_sf"/>
</dbReference>
<dbReference type="PANTHER" id="PTHR30126">
    <property type="entry name" value="HTH-TYPE TRANSCRIPTIONAL REGULATOR"/>
    <property type="match status" value="1"/>
</dbReference>
<evidence type="ECO:0000256" key="4">
    <source>
        <dbReference type="ARBA" id="ARBA00023163"/>
    </source>
</evidence>
<comment type="similarity">
    <text evidence="1">Belongs to the LysR transcriptional regulatory family.</text>
</comment>
<dbReference type="InterPro" id="IPR005119">
    <property type="entry name" value="LysR_subst-bd"/>
</dbReference>
<dbReference type="SUPFAM" id="SSF46785">
    <property type="entry name" value="Winged helix' DNA-binding domain"/>
    <property type="match status" value="1"/>
</dbReference>
<gene>
    <name evidence="6" type="ORF">F8O01_01710</name>
</gene>
<comment type="caution">
    <text evidence="6">The sequence shown here is derived from an EMBL/GenBank/DDBJ whole genome shotgun (WGS) entry which is preliminary data.</text>
</comment>
<dbReference type="Pfam" id="PF03466">
    <property type="entry name" value="LysR_substrate"/>
    <property type="match status" value="1"/>
</dbReference>
<organism evidence="6 7">
    <name type="scientific">Pseudoclavibacter chungangensis</name>
    <dbReference type="NCBI Taxonomy" id="587635"/>
    <lineage>
        <taxon>Bacteria</taxon>
        <taxon>Bacillati</taxon>
        <taxon>Actinomycetota</taxon>
        <taxon>Actinomycetes</taxon>
        <taxon>Micrococcales</taxon>
        <taxon>Microbacteriaceae</taxon>
        <taxon>Pseudoclavibacter</taxon>
    </lineage>
</organism>
<dbReference type="Proteomes" id="UP000467240">
    <property type="component" value="Unassembled WGS sequence"/>
</dbReference>
<evidence type="ECO:0000256" key="3">
    <source>
        <dbReference type="ARBA" id="ARBA00023125"/>
    </source>
</evidence>
<dbReference type="Gene3D" id="1.10.10.10">
    <property type="entry name" value="Winged helix-like DNA-binding domain superfamily/Winged helix DNA-binding domain"/>
    <property type="match status" value="1"/>
</dbReference>
<dbReference type="PROSITE" id="PS50931">
    <property type="entry name" value="HTH_LYSR"/>
    <property type="match status" value="1"/>
</dbReference>